<protein>
    <submittedName>
        <fullName evidence="2">Uncharacterized protein</fullName>
    </submittedName>
</protein>
<name>A0AAD7DYK4_MYCRO</name>
<organism evidence="2 3">
    <name type="scientific">Mycena rosella</name>
    <name type="common">Pink bonnet</name>
    <name type="synonym">Agaricus rosellus</name>
    <dbReference type="NCBI Taxonomy" id="1033263"/>
    <lineage>
        <taxon>Eukaryota</taxon>
        <taxon>Fungi</taxon>
        <taxon>Dikarya</taxon>
        <taxon>Basidiomycota</taxon>
        <taxon>Agaricomycotina</taxon>
        <taxon>Agaricomycetes</taxon>
        <taxon>Agaricomycetidae</taxon>
        <taxon>Agaricales</taxon>
        <taxon>Marasmiineae</taxon>
        <taxon>Mycenaceae</taxon>
        <taxon>Mycena</taxon>
    </lineage>
</organism>
<comment type="caution">
    <text evidence="2">The sequence shown here is derived from an EMBL/GenBank/DDBJ whole genome shotgun (WGS) entry which is preliminary data.</text>
</comment>
<evidence type="ECO:0000256" key="1">
    <source>
        <dbReference type="SAM" id="MobiDB-lite"/>
    </source>
</evidence>
<evidence type="ECO:0000313" key="3">
    <source>
        <dbReference type="Proteomes" id="UP001221757"/>
    </source>
</evidence>
<reference evidence="2" key="1">
    <citation type="submission" date="2023-03" db="EMBL/GenBank/DDBJ databases">
        <title>Massive genome expansion in bonnet fungi (Mycena s.s.) driven by repeated elements and novel gene families across ecological guilds.</title>
        <authorList>
            <consortium name="Lawrence Berkeley National Laboratory"/>
            <person name="Harder C.B."/>
            <person name="Miyauchi S."/>
            <person name="Viragh M."/>
            <person name="Kuo A."/>
            <person name="Thoen E."/>
            <person name="Andreopoulos B."/>
            <person name="Lu D."/>
            <person name="Skrede I."/>
            <person name="Drula E."/>
            <person name="Henrissat B."/>
            <person name="Morin E."/>
            <person name="Kohler A."/>
            <person name="Barry K."/>
            <person name="LaButti K."/>
            <person name="Morin E."/>
            <person name="Salamov A."/>
            <person name="Lipzen A."/>
            <person name="Mereny Z."/>
            <person name="Hegedus B."/>
            <person name="Baldrian P."/>
            <person name="Stursova M."/>
            <person name="Weitz H."/>
            <person name="Taylor A."/>
            <person name="Grigoriev I.V."/>
            <person name="Nagy L.G."/>
            <person name="Martin F."/>
            <person name="Kauserud H."/>
        </authorList>
    </citation>
    <scope>NUCLEOTIDE SEQUENCE</scope>
    <source>
        <strain evidence="2">CBHHK067</strain>
    </source>
</reference>
<keyword evidence="3" id="KW-1185">Reference proteome</keyword>
<gene>
    <name evidence="2" type="ORF">B0H17DRAFT_1042945</name>
</gene>
<dbReference type="EMBL" id="JARKIE010000014">
    <property type="protein sequence ID" value="KAJ7702760.1"/>
    <property type="molecule type" value="Genomic_DNA"/>
</dbReference>
<feature type="region of interest" description="Disordered" evidence="1">
    <location>
        <begin position="98"/>
        <end position="117"/>
    </location>
</feature>
<dbReference type="Proteomes" id="UP001221757">
    <property type="component" value="Unassembled WGS sequence"/>
</dbReference>
<sequence>MPRRETPERMSTAMERAVSLQEHNSGIEQTYQSEAQRKAALDADPWALVVEPTQVICRGCRLHVQLNRRSSYEPNLWHKHRDRCQGVKFGSTQLEEVSAGPLANESNFTHSPEEQKPGIYSAGAELTSELQMCKRRGNRLEIGRNARKTVTANLLSVNCRMRPTITHATAQVADTTRIAVDQSVRPSHLNIAGKTGRYSRFCCSPLGYQAAIVTPALAMRRRSSYNQAH</sequence>
<proteinExistence type="predicted"/>
<evidence type="ECO:0000313" key="2">
    <source>
        <dbReference type="EMBL" id="KAJ7702760.1"/>
    </source>
</evidence>
<accession>A0AAD7DYK4</accession>
<dbReference type="AlphaFoldDB" id="A0AAD7DYK4"/>